<feature type="compositionally biased region" description="Polar residues" evidence="1">
    <location>
        <begin position="591"/>
        <end position="600"/>
    </location>
</feature>
<dbReference type="Proteomes" id="UP000594638">
    <property type="component" value="Unassembled WGS sequence"/>
</dbReference>
<feature type="compositionally biased region" description="Polar residues" evidence="1">
    <location>
        <begin position="523"/>
        <end position="563"/>
    </location>
</feature>
<feature type="compositionally biased region" description="Polar residues" evidence="1">
    <location>
        <begin position="288"/>
        <end position="308"/>
    </location>
</feature>
<dbReference type="AlphaFoldDB" id="A0A8S0S007"/>
<feature type="compositionally biased region" description="Low complexity" evidence="1">
    <location>
        <begin position="84"/>
        <end position="140"/>
    </location>
</feature>
<feature type="compositionally biased region" description="Basic and acidic residues" evidence="1">
    <location>
        <begin position="576"/>
        <end position="587"/>
    </location>
</feature>
<feature type="compositionally biased region" description="Basic and acidic residues" evidence="1">
    <location>
        <begin position="379"/>
        <end position="391"/>
    </location>
</feature>
<dbReference type="SUPFAM" id="SSF144292">
    <property type="entry name" value="occludin/ELL-like"/>
    <property type="match status" value="1"/>
</dbReference>
<evidence type="ECO:0000256" key="1">
    <source>
        <dbReference type="SAM" id="MobiDB-lite"/>
    </source>
</evidence>
<keyword evidence="3" id="KW-0121">Carboxypeptidase</keyword>
<dbReference type="EMBL" id="CACTIH010003779">
    <property type="protein sequence ID" value="CAA2984854.1"/>
    <property type="molecule type" value="Genomic_DNA"/>
</dbReference>
<feature type="compositionally biased region" description="Low complexity" evidence="1">
    <location>
        <begin position="9"/>
        <end position="21"/>
    </location>
</feature>
<dbReference type="Pfam" id="PF07303">
    <property type="entry name" value="Occludin_ELL"/>
    <property type="match status" value="1"/>
</dbReference>
<sequence length="797" mass="88569">MESFKKPSSESGSSPELSHPSLVHEKSAQLPAPEPRFSLRTDTDELEENARLNSTPGHELDTIEEIDILHSSPTTLSDKKVSDNSDGPAASSSDSGSGSESDNSDSGSDNGSHSRSKSRSPVASRSGSSSDSESDASSNSKQASEEDVDIMTSDDDENVIKSKHRSQDIESVSPKSPIPERPPYSESAGIVDDHVSDVVEIEKDLPEDDHEAEMAAVTNSVSSKDSEKPVKGTKPSSPNPRGANESQVYGQRFYGETGNVARDGFKQQQSDSTERMLKSKYERHSDESPYNSKRSKGRNSSQTVSGTMNALFGVRSRNSSPGGPLQGPNIQMANRTAWDGADVSSIPKGFEHAIPSRSVSESQRPDRKSFDASGQAKVPSREDWSGKHAENLGRGIKYSERSLQTRKGLKLQKDAHKREARGKDGFVGGKRTNFSAGIGDEQSLLTESRHCKNEIVGKIKDPGFMGHSPKDGCTNFTDRSPLMNDRGRTLRREHSDLKLGEFREPIPDETPGSKKQFERENSFKNSENKLASSEYWNSDSSKGKPSNKITSDSREQSSPNPNILPSGFPDGSLKSKTPERYADDLTRSHQRTVQSQLQQHQSRHIEGGTNLGTSLEAHQNMYSREPLNAPAEQHYLKPVPPSMKEGKKQKSNAIANSYDKGKDDKDNDGDQKRRESSSVENSCLYSKYEKDKSELKGPIKDSSLYKEYVLEFQEKYESYCSLNKILESYRDEFNSLRKDLEVYRGRDTKRYQDTLGEIRASFLQCGERHKRLKKIFVVLHEELKQLKQMIKDYAAKD</sequence>
<feature type="compositionally biased region" description="Basic and acidic residues" evidence="1">
    <location>
        <begin position="272"/>
        <end position="287"/>
    </location>
</feature>
<dbReference type="PANTHER" id="PTHR38372:SF2">
    <property type="entry name" value="DENTIN SIALOPHOSPHOPROTEIN-LIKE PROTEIN"/>
    <property type="match status" value="1"/>
</dbReference>
<dbReference type="GO" id="GO:0004180">
    <property type="term" value="F:carboxypeptidase activity"/>
    <property type="evidence" value="ECO:0007669"/>
    <property type="project" value="UniProtKB-KW"/>
</dbReference>
<feature type="compositionally biased region" description="Acidic residues" evidence="1">
    <location>
        <begin position="145"/>
        <end position="157"/>
    </location>
</feature>
<feature type="domain" description="OCEL" evidence="2">
    <location>
        <begin position="690"/>
        <end position="797"/>
    </location>
</feature>
<keyword evidence="3" id="KW-0645">Protease</keyword>
<dbReference type="OrthoDB" id="4869960at2759"/>
<evidence type="ECO:0000313" key="3">
    <source>
        <dbReference type="EMBL" id="CAA2984854.1"/>
    </source>
</evidence>
<feature type="region of interest" description="Disordered" evidence="1">
    <location>
        <begin position="634"/>
        <end position="683"/>
    </location>
</feature>
<evidence type="ECO:0000313" key="4">
    <source>
        <dbReference type="Proteomes" id="UP000594638"/>
    </source>
</evidence>
<comment type="caution">
    <text evidence="3">The sequence shown here is derived from an EMBL/GenBank/DDBJ whole genome shotgun (WGS) entry which is preliminary data.</text>
</comment>
<protein>
    <submittedName>
        <fullName evidence="3">Serine carboxypeptidase-like 34</fullName>
    </submittedName>
</protein>
<dbReference type="Gene3D" id="6.10.140.340">
    <property type="match status" value="1"/>
</dbReference>
<keyword evidence="3" id="KW-0378">Hydrolase</keyword>
<organism evidence="3 4">
    <name type="scientific">Olea europaea subsp. europaea</name>
    <dbReference type="NCBI Taxonomy" id="158383"/>
    <lineage>
        <taxon>Eukaryota</taxon>
        <taxon>Viridiplantae</taxon>
        <taxon>Streptophyta</taxon>
        <taxon>Embryophyta</taxon>
        <taxon>Tracheophyta</taxon>
        <taxon>Spermatophyta</taxon>
        <taxon>Magnoliopsida</taxon>
        <taxon>eudicotyledons</taxon>
        <taxon>Gunneridae</taxon>
        <taxon>Pentapetalae</taxon>
        <taxon>asterids</taxon>
        <taxon>lamiids</taxon>
        <taxon>Lamiales</taxon>
        <taxon>Oleaceae</taxon>
        <taxon>Oleeae</taxon>
        <taxon>Olea</taxon>
    </lineage>
</organism>
<feature type="compositionally biased region" description="Basic and acidic residues" evidence="1">
    <location>
        <begin position="659"/>
        <end position="677"/>
    </location>
</feature>
<evidence type="ECO:0000259" key="2">
    <source>
        <dbReference type="PROSITE" id="PS51980"/>
    </source>
</evidence>
<feature type="compositionally biased region" description="Basic and acidic residues" evidence="1">
    <location>
        <begin position="191"/>
        <end position="204"/>
    </location>
</feature>
<reference evidence="3 4" key="1">
    <citation type="submission" date="2019-12" db="EMBL/GenBank/DDBJ databases">
        <authorList>
            <person name="Alioto T."/>
            <person name="Alioto T."/>
            <person name="Gomez Garrido J."/>
        </authorList>
    </citation>
    <scope>NUCLEOTIDE SEQUENCE [LARGE SCALE GENOMIC DNA]</scope>
</reference>
<feature type="compositionally biased region" description="Basic and acidic residues" evidence="1">
    <location>
        <begin position="485"/>
        <end position="522"/>
    </location>
</feature>
<feature type="region of interest" description="Disordered" evidence="1">
    <location>
        <begin position="1"/>
        <end position="436"/>
    </location>
</feature>
<accession>A0A8S0S007</accession>
<gene>
    <name evidence="3" type="ORF">OLEA9_A051798</name>
</gene>
<dbReference type="InterPro" id="IPR010844">
    <property type="entry name" value="Occludin_ELL"/>
</dbReference>
<proteinExistence type="predicted"/>
<name>A0A8S0S007_OLEEU</name>
<keyword evidence="4" id="KW-1185">Reference proteome</keyword>
<feature type="region of interest" description="Disordered" evidence="1">
    <location>
        <begin position="459"/>
        <end position="611"/>
    </location>
</feature>
<dbReference type="PANTHER" id="PTHR38372">
    <property type="entry name" value="DENTIN SIALOPHOSPHOPROTEIN-LIKE PROTEIN"/>
    <property type="match status" value="1"/>
</dbReference>
<dbReference type="PROSITE" id="PS51980">
    <property type="entry name" value="OCEL"/>
    <property type="match status" value="1"/>
</dbReference>
<feature type="compositionally biased region" description="Basic and acidic residues" evidence="1">
    <location>
        <begin position="411"/>
        <end position="424"/>
    </location>
</feature>
<dbReference type="Gramene" id="OE9A051798T1">
    <property type="protein sequence ID" value="OE9A051798C1"/>
    <property type="gene ID" value="OE9A051798"/>
</dbReference>